<dbReference type="NCBIfam" id="TIGR04057">
    <property type="entry name" value="SusC_RagA_signa"/>
    <property type="match status" value="1"/>
</dbReference>
<keyword evidence="7 8" id="KW-0998">Cell outer membrane</keyword>
<dbReference type="NCBIfam" id="TIGR04056">
    <property type="entry name" value="OMP_RagA_SusC"/>
    <property type="match status" value="1"/>
</dbReference>
<dbReference type="Gene3D" id="2.60.40.1120">
    <property type="entry name" value="Carboxypeptidase-like, regulatory domain"/>
    <property type="match status" value="1"/>
</dbReference>
<protein>
    <submittedName>
        <fullName evidence="10">TonB-dependent receptor</fullName>
    </submittedName>
</protein>
<dbReference type="InterPro" id="IPR036942">
    <property type="entry name" value="Beta-barrel_TonB_sf"/>
</dbReference>
<dbReference type="Proteomes" id="UP000682195">
    <property type="component" value="Chromosome 1"/>
</dbReference>
<gene>
    <name evidence="10" type="ORF">J5A58_02455</name>
</gene>
<reference evidence="10 11" key="1">
    <citation type="submission" date="2021-03" db="EMBL/GenBank/DDBJ databases">
        <title>Human Oral Microbial Genomes.</title>
        <authorList>
            <person name="Johnston C.D."/>
            <person name="Chen T."/>
            <person name="Dewhirst F.E."/>
        </authorList>
    </citation>
    <scope>NUCLEOTIDE SEQUENCE [LARGE SCALE GENOMIC DNA]</scope>
    <source>
        <strain evidence="10 11">F0054</strain>
    </source>
</reference>
<name>A0ABX7XR80_9BACT</name>
<dbReference type="PROSITE" id="PS52016">
    <property type="entry name" value="TONB_DEPENDENT_REC_3"/>
    <property type="match status" value="1"/>
</dbReference>
<dbReference type="InterPro" id="IPR023996">
    <property type="entry name" value="TonB-dep_OMP_SusC/RagA"/>
</dbReference>
<comment type="similarity">
    <text evidence="8">Belongs to the TonB-dependent receptor family.</text>
</comment>
<keyword evidence="10" id="KW-0675">Receptor</keyword>
<evidence type="ECO:0000259" key="9">
    <source>
        <dbReference type="Pfam" id="PF07715"/>
    </source>
</evidence>
<evidence type="ECO:0000256" key="3">
    <source>
        <dbReference type="ARBA" id="ARBA00022452"/>
    </source>
</evidence>
<comment type="subcellular location">
    <subcellularLocation>
        <location evidence="1 8">Cell outer membrane</location>
        <topology evidence="1 8">Multi-pass membrane protein</topology>
    </subcellularLocation>
</comment>
<dbReference type="InterPro" id="IPR012910">
    <property type="entry name" value="Plug_dom"/>
</dbReference>
<keyword evidence="11" id="KW-1185">Reference proteome</keyword>
<keyword evidence="4 8" id="KW-0812">Transmembrane</keyword>
<evidence type="ECO:0000313" key="11">
    <source>
        <dbReference type="Proteomes" id="UP000682195"/>
    </source>
</evidence>
<dbReference type="InterPro" id="IPR039426">
    <property type="entry name" value="TonB-dep_rcpt-like"/>
</dbReference>
<evidence type="ECO:0000256" key="6">
    <source>
        <dbReference type="ARBA" id="ARBA00023136"/>
    </source>
</evidence>
<proteinExistence type="inferred from homology"/>
<dbReference type="EMBL" id="CP072361">
    <property type="protein sequence ID" value="QUB76179.1"/>
    <property type="molecule type" value="Genomic_DNA"/>
</dbReference>
<feature type="domain" description="TonB-dependent receptor plug" evidence="9">
    <location>
        <begin position="106"/>
        <end position="214"/>
    </location>
</feature>
<keyword evidence="3 8" id="KW-1134">Transmembrane beta strand</keyword>
<organism evidence="10 11">
    <name type="scientific">Prevotella melaninogenica</name>
    <dbReference type="NCBI Taxonomy" id="28132"/>
    <lineage>
        <taxon>Bacteria</taxon>
        <taxon>Pseudomonadati</taxon>
        <taxon>Bacteroidota</taxon>
        <taxon>Bacteroidia</taxon>
        <taxon>Bacteroidales</taxon>
        <taxon>Prevotellaceae</taxon>
        <taxon>Prevotella</taxon>
    </lineage>
</organism>
<dbReference type="InterPro" id="IPR023997">
    <property type="entry name" value="TonB-dep_OMP_SusC/RagA_CS"/>
</dbReference>
<evidence type="ECO:0000256" key="2">
    <source>
        <dbReference type="ARBA" id="ARBA00022448"/>
    </source>
</evidence>
<dbReference type="InterPro" id="IPR008969">
    <property type="entry name" value="CarboxyPept-like_regulatory"/>
</dbReference>
<dbReference type="PANTHER" id="PTHR30069:SF29">
    <property type="entry name" value="HEMOGLOBIN AND HEMOGLOBIN-HAPTOGLOBIN-BINDING PROTEIN 1-RELATED"/>
    <property type="match status" value="1"/>
</dbReference>
<dbReference type="Pfam" id="PF13715">
    <property type="entry name" value="CarbopepD_reg_2"/>
    <property type="match status" value="1"/>
</dbReference>
<dbReference type="Gene3D" id="2.170.130.10">
    <property type="entry name" value="TonB-dependent receptor, plug domain"/>
    <property type="match status" value="1"/>
</dbReference>
<dbReference type="InterPro" id="IPR037066">
    <property type="entry name" value="Plug_dom_sf"/>
</dbReference>
<sequence>MTALLTPSQLLAQSQKTVTGTVLDENGEPLVGAAVRVPGTTHGTVTDLDGHFTVSVPANVGQVSVSYLGYKASSAKVGSGNISVHLVPNDQSINEVVVVGYGTQKKANLTGSVASVSSKEISFIPVGNTAALLQGRLPGVTLTSNGGQVGADSPEIRVRGVGTFGNNNPMLLIDGVEAPIGQLSGLAPSDIENISVLKDAASAAIYGVRAANGVILVTTKRGGETAPSISYNGSYSIQSATIKPKYVNSYEWAKMYNESNNTQTYTQSMLNKLRDGSDPDHFANTDWWDALFRTAPMTQHSLSVSGGSKKAHYMMSVGYLKQKGIMEHTGYERFNFRSNTDAELGRFRIGLNLSGSKENITANGGMGGDNGLMRSLTWFTRPTVPVMYSNGHYGNQDGSDISFSKFKNPIEMMSQAHNKQTGWRFDGNVYGEVNLVKGLKFRSSLAYKLYIYDASWYSKRSRKYNAEGNLIYKSDDNSLTNNHKIDYGYVNENILTYDQRFGLHHVNALLGHSIQKNHNGSINGSKQGFATDNLYQLDAGTRNPQAWGNATEYSLQSFFSRVAYNYDDRYLAEFNIRHDGSSRMPKSHRYATFPSVSAGWIVTNEKFFPENKVVNYLKLRASWGKLGNQEIGDYAYEATMAANYNYYFGNTSSIGMAENMVANSDIRWETTTMTDIGLDAYFWGSRISMTFDYYNKMTSDILMQLTMPTTFLGNLAAPTQNAGKVRNRGIELSANYRDHAGDFTWQVGGSLTTVQNRIIDNHSIDNISGNTINREGNPIGSYYGLRAIGIYRTEDDLKRTNSKGEIIKPNGLDPKLGDIMYEDVNDDGKIDDGDRVIIGNPFPKLTYSINAAFSWRHLDFSMLWQGVSGVDRFSWEQATITNGGNMTTRWLDRWSTDNPNGSMPRLGNNFNERYSTFWLDDASYLRLKNIELGYTFDLPLLRQAGIRQARVYLQGSNLITLTSLENKDPEKVSSDMRGDMHPNTKSISFGVNINF</sequence>
<evidence type="ECO:0000256" key="5">
    <source>
        <dbReference type="ARBA" id="ARBA00022729"/>
    </source>
</evidence>
<evidence type="ECO:0000256" key="4">
    <source>
        <dbReference type="ARBA" id="ARBA00022692"/>
    </source>
</evidence>
<evidence type="ECO:0000313" key="10">
    <source>
        <dbReference type="EMBL" id="QUB76179.1"/>
    </source>
</evidence>
<keyword evidence="2 8" id="KW-0813">Transport</keyword>
<dbReference type="PANTHER" id="PTHR30069">
    <property type="entry name" value="TONB-DEPENDENT OUTER MEMBRANE RECEPTOR"/>
    <property type="match status" value="1"/>
</dbReference>
<dbReference type="SUPFAM" id="SSF49464">
    <property type="entry name" value="Carboxypeptidase regulatory domain-like"/>
    <property type="match status" value="1"/>
</dbReference>
<accession>A0ABX7XR80</accession>
<keyword evidence="5" id="KW-0732">Signal</keyword>
<evidence type="ECO:0000256" key="8">
    <source>
        <dbReference type="PROSITE-ProRule" id="PRU01360"/>
    </source>
</evidence>
<dbReference type="SUPFAM" id="SSF56935">
    <property type="entry name" value="Porins"/>
    <property type="match status" value="1"/>
</dbReference>
<dbReference type="Pfam" id="PF07715">
    <property type="entry name" value="Plug"/>
    <property type="match status" value="1"/>
</dbReference>
<keyword evidence="6 8" id="KW-0472">Membrane</keyword>
<dbReference type="Gene3D" id="2.40.170.20">
    <property type="entry name" value="TonB-dependent receptor, beta-barrel domain"/>
    <property type="match status" value="1"/>
</dbReference>
<evidence type="ECO:0000256" key="1">
    <source>
        <dbReference type="ARBA" id="ARBA00004571"/>
    </source>
</evidence>
<evidence type="ECO:0000256" key="7">
    <source>
        <dbReference type="ARBA" id="ARBA00023237"/>
    </source>
</evidence>